<dbReference type="Pfam" id="PF03602">
    <property type="entry name" value="Cons_hypoth95"/>
    <property type="match status" value="1"/>
</dbReference>
<dbReference type="SUPFAM" id="SSF53335">
    <property type="entry name" value="S-adenosyl-L-methionine-dependent methyltransferases"/>
    <property type="match status" value="1"/>
</dbReference>
<evidence type="ECO:0008006" key="2">
    <source>
        <dbReference type="Google" id="ProtNLM"/>
    </source>
</evidence>
<dbReference type="Gene3D" id="3.40.50.150">
    <property type="entry name" value="Vaccinia Virus protein VP39"/>
    <property type="match status" value="1"/>
</dbReference>
<dbReference type="GO" id="GO:0032259">
    <property type="term" value="P:methylation"/>
    <property type="evidence" value="ECO:0007669"/>
    <property type="project" value="InterPro"/>
</dbReference>
<dbReference type="GO" id="GO:0008168">
    <property type="term" value="F:methyltransferase activity"/>
    <property type="evidence" value="ECO:0007669"/>
    <property type="project" value="InterPro"/>
</dbReference>
<dbReference type="GO" id="GO:0003676">
    <property type="term" value="F:nucleic acid binding"/>
    <property type="evidence" value="ECO:0007669"/>
    <property type="project" value="InterPro"/>
</dbReference>
<dbReference type="AlphaFoldDB" id="A0A381Q220"/>
<dbReference type="PROSITE" id="PS00092">
    <property type="entry name" value="N6_MTASE"/>
    <property type="match status" value="1"/>
</dbReference>
<name>A0A381Q220_9ZZZZ</name>
<dbReference type="InterPro" id="IPR029063">
    <property type="entry name" value="SAM-dependent_MTases_sf"/>
</dbReference>
<organism evidence="1">
    <name type="scientific">marine metagenome</name>
    <dbReference type="NCBI Taxonomy" id="408172"/>
    <lineage>
        <taxon>unclassified sequences</taxon>
        <taxon>metagenomes</taxon>
        <taxon>ecological metagenomes</taxon>
    </lineage>
</organism>
<dbReference type="CDD" id="cd02440">
    <property type="entry name" value="AdoMet_MTases"/>
    <property type="match status" value="1"/>
</dbReference>
<evidence type="ECO:0000313" key="1">
    <source>
        <dbReference type="EMBL" id="SUZ72944.1"/>
    </source>
</evidence>
<sequence length="103" mass="11832">VAAELEKAATALEAPATIVCSDATSWLERQTQSWDIVFLDPPFDNQQHQNILDLLDHHLETGAFVYLERPRQAEFTHPKYEVWKKSFAGEVSFALLRLRTFCL</sequence>
<protein>
    <recommendedName>
        <fullName evidence="2">16S rRNA (Guanine(966)-N(2))-methyltransferase RsmD</fullName>
    </recommendedName>
</protein>
<dbReference type="EMBL" id="UINC01001162">
    <property type="protein sequence ID" value="SUZ72944.1"/>
    <property type="molecule type" value="Genomic_DNA"/>
</dbReference>
<dbReference type="InterPro" id="IPR002052">
    <property type="entry name" value="DNA_methylase_N6_adenine_CS"/>
</dbReference>
<accession>A0A381Q220</accession>
<proteinExistence type="predicted"/>
<reference evidence="1" key="1">
    <citation type="submission" date="2018-05" db="EMBL/GenBank/DDBJ databases">
        <authorList>
            <person name="Lanie J.A."/>
            <person name="Ng W.-L."/>
            <person name="Kazmierczak K.M."/>
            <person name="Andrzejewski T.M."/>
            <person name="Davidsen T.M."/>
            <person name="Wayne K.J."/>
            <person name="Tettelin H."/>
            <person name="Glass J.I."/>
            <person name="Rusch D."/>
            <person name="Podicherti R."/>
            <person name="Tsui H.-C.T."/>
            <person name="Winkler M.E."/>
        </authorList>
    </citation>
    <scope>NUCLEOTIDE SEQUENCE</scope>
</reference>
<gene>
    <name evidence="1" type="ORF">METZ01_LOCUS25798</name>
</gene>
<feature type="non-terminal residue" evidence="1">
    <location>
        <position position="1"/>
    </location>
</feature>